<dbReference type="InterPro" id="IPR005151">
    <property type="entry name" value="Tail-specific_protease"/>
</dbReference>
<evidence type="ECO:0000256" key="1">
    <source>
        <dbReference type="ARBA" id="ARBA00009179"/>
    </source>
</evidence>
<reference evidence="9" key="1">
    <citation type="submission" date="2017-04" db="EMBL/GenBank/DDBJ databases">
        <title>Function of individual gut microbiota members based on whole genome sequencing of pure cultures obtained from chicken caecum.</title>
        <authorList>
            <person name="Medvecky M."/>
            <person name="Cejkova D."/>
            <person name="Polansky O."/>
            <person name="Karasova D."/>
            <person name="Kubasova T."/>
            <person name="Cizek A."/>
            <person name="Rychlik I."/>
        </authorList>
    </citation>
    <scope>NUCLEOTIDE SEQUENCE [LARGE SCALE GENOMIC DNA]</scope>
    <source>
        <strain evidence="9">An175</strain>
    </source>
</reference>
<dbReference type="InterPro" id="IPR029045">
    <property type="entry name" value="ClpP/crotonase-like_dom_sf"/>
</dbReference>
<evidence type="ECO:0000259" key="7">
    <source>
        <dbReference type="PROSITE" id="PS50106"/>
    </source>
</evidence>
<feature type="transmembrane region" description="Helical" evidence="6">
    <location>
        <begin position="40"/>
        <end position="62"/>
    </location>
</feature>
<dbReference type="Gene3D" id="3.30.750.44">
    <property type="match status" value="1"/>
</dbReference>
<feature type="domain" description="PDZ" evidence="7">
    <location>
        <begin position="125"/>
        <end position="212"/>
    </location>
</feature>
<keyword evidence="6" id="KW-0812">Transmembrane</keyword>
<dbReference type="GO" id="GO:0004175">
    <property type="term" value="F:endopeptidase activity"/>
    <property type="evidence" value="ECO:0007669"/>
    <property type="project" value="TreeGrafter"/>
</dbReference>
<keyword evidence="3" id="KW-0378">Hydrolase</keyword>
<dbReference type="CDD" id="cd07560">
    <property type="entry name" value="Peptidase_S41_CPP"/>
    <property type="match status" value="1"/>
</dbReference>
<dbReference type="EMBL" id="NFKP01000011">
    <property type="protein sequence ID" value="OUP69182.1"/>
    <property type="molecule type" value="Genomic_DNA"/>
</dbReference>
<protein>
    <recommendedName>
        <fullName evidence="7">PDZ domain-containing protein</fullName>
    </recommendedName>
</protein>
<dbReference type="SMART" id="SM00245">
    <property type="entry name" value="TSPc"/>
    <property type="match status" value="1"/>
</dbReference>
<proteinExistence type="inferred from homology"/>
<evidence type="ECO:0000256" key="4">
    <source>
        <dbReference type="ARBA" id="ARBA00022825"/>
    </source>
</evidence>
<dbReference type="AlphaFoldDB" id="A0A1Y4N0B9"/>
<evidence type="ECO:0000256" key="5">
    <source>
        <dbReference type="SAM" id="MobiDB-lite"/>
    </source>
</evidence>
<keyword evidence="6" id="KW-0472">Membrane</keyword>
<evidence type="ECO:0000256" key="3">
    <source>
        <dbReference type="ARBA" id="ARBA00022801"/>
    </source>
</evidence>
<dbReference type="GO" id="GO:0006508">
    <property type="term" value="P:proteolysis"/>
    <property type="evidence" value="ECO:0007669"/>
    <property type="project" value="UniProtKB-KW"/>
</dbReference>
<evidence type="ECO:0000256" key="6">
    <source>
        <dbReference type="SAM" id="Phobius"/>
    </source>
</evidence>
<comment type="similarity">
    <text evidence="1">Belongs to the peptidase S41A family.</text>
</comment>
<dbReference type="SMART" id="SM00228">
    <property type="entry name" value="PDZ"/>
    <property type="match status" value="1"/>
</dbReference>
<dbReference type="PANTHER" id="PTHR32060">
    <property type="entry name" value="TAIL-SPECIFIC PROTEASE"/>
    <property type="match status" value="1"/>
</dbReference>
<feature type="compositionally biased region" description="Acidic residues" evidence="5">
    <location>
        <begin position="456"/>
        <end position="481"/>
    </location>
</feature>
<dbReference type="SUPFAM" id="SSF50156">
    <property type="entry name" value="PDZ domain-like"/>
    <property type="match status" value="1"/>
</dbReference>
<name>A0A1Y4N0B9_9FIRM</name>
<dbReference type="InterPro" id="IPR001478">
    <property type="entry name" value="PDZ"/>
</dbReference>
<feature type="compositionally biased region" description="Low complexity" evidence="5">
    <location>
        <begin position="482"/>
        <end position="493"/>
    </location>
</feature>
<dbReference type="GO" id="GO:0008236">
    <property type="term" value="F:serine-type peptidase activity"/>
    <property type="evidence" value="ECO:0007669"/>
    <property type="project" value="UniProtKB-KW"/>
</dbReference>
<evidence type="ECO:0000313" key="9">
    <source>
        <dbReference type="Proteomes" id="UP000196386"/>
    </source>
</evidence>
<keyword evidence="4" id="KW-0720">Serine protease</keyword>
<dbReference type="InterPro" id="IPR041489">
    <property type="entry name" value="PDZ_6"/>
</dbReference>
<dbReference type="Pfam" id="PF03572">
    <property type="entry name" value="Peptidase_S41"/>
    <property type="match status" value="1"/>
</dbReference>
<evidence type="ECO:0000256" key="2">
    <source>
        <dbReference type="ARBA" id="ARBA00022670"/>
    </source>
</evidence>
<dbReference type="GO" id="GO:0030288">
    <property type="term" value="C:outer membrane-bounded periplasmic space"/>
    <property type="evidence" value="ECO:0007669"/>
    <property type="project" value="TreeGrafter"/>
</dbReference>
<organism evidence="8 9">
    <name type="scientific">Anaerotruncus colihominis</name>
    <dbReference type="NCBI Taxonomy" id="169435"/>
    <lineage>
        <taxon>Bacteria</taxon>
        <taxon>Bacillati</taxon>
        <taxon>Bacillota</taxon>
        <taxon>Clostridia</taxon>
        <taxon>Eubacteriales</taxon>
        <taxon>Oscillospiraceae</taxon>
        <taxon>Anaerotruncus</taxon>
    </lineage>
</organism>
<sequence>MGGAAAPPFVWPAADSRAGSVRCGPLSDERRHGMSKKISFGAAVAFMAIIAAATFSITWIMAERNFNDKTHNLVEREKMYDKLAEVDDYVRQNYIGTITESALRDALAAGYLEGSGDIYARYYDAAAYARQKQDYSNQYVQIGIATHMNDDGYIMVDEVYPDSPAQAAGIQAGDLITRIDDTDVTADNYREAAAMLYGEAGTKMNLLVRRGVEETLISDLTRRFVETPSVNSTMLDGAIALVVIKEFNDVTPEQFTKQVDQMIGDGALAFIFDVRGVDTGTLYSVTQVLDKLLPSGPLVSSTDKNGETTLLASSDERSVDLPMAVLVDEKTSGEAELFAVAIRDYNKGQIIGVKTAGKGTMQEIFPLTDGSAIEITTARYNPPYSPSFDGQGVQPDFEVRLSEEGQKGSDPAFDTQLKKAVEAVQVSMNSMNATIVTTDEDILDDSRPESASSAEESGETPEEESSPEEEVSSEESSEDASSEQSASQDISSETDTSSQAG</sequence>
<dbReference type="Gene3D" id="2.30.42.10">
    <property type="match status" value="1"/>
</dbReference>
<dbReference type="Proteomes" id="UP000196386">
    <property type="component" value="Unassembled WGS sequence"/>
</dbReference>
<evidence type="ECO:0000313" key="8">
    <source>
        <dbReference type="EMBL" id="OUP69182.1"/>
    </source>
</evidence>
<keyword evidence="6" id="KW-1133">Transmembrane helix</keyword>
<accession>A0A1Y4N0B9</accession>
<dbReference type="InterPro" id="IPR036034">
    <property type="entry name" value="PDZ_sf"/>
</dbReference>
<dbReference type="GO" id="GO:0007165">
    <property type="term" value="P:signal transduction"/>
    <property type="evidence" value="ECO:0007669"/>
    <property type="project" value="TreeGrafter"/>
</dbReference>
<dbReference type="InterPro" id="IPR004447">
    <property type="entry name" value="Peptidase_S41A"/>
</dbReference>
<comment type="caution">
    <text evidence="8">The sequence shown here is derived from an EMBL/GenBank/DDBJ whole genome shotgun (WGS) entry which is preliminary data.</text>
</comment>
<dbReference type="Pfam" id="PF17820">
    <property type="entry name" value="PDZ_6"/>
    <property type="match status" value="1"/>
</dbReference>
<dbReference type="SUPFAM" id="SSF52096">
    <property type="entry name" value="ClpP/crotonase"/>
    <property type="match status" value="1"/>
</dbReference>
<dbReference type="PANTHER" id="PTHR32060:SF30">
    <property type="entry name" value="CARBOXY-TERMINAL PROCESSING PROTEASE CTPA"/>
    <property type="match status" value="1"/>
</dbReference>
<keyword evidence="2" id="KW-0645">Protease</keyword>
<dbReference type="Gene3D" id="3.90.226.10">
    <property type="entry name" value="2-enoyl-CoA Hydratase, Chain A, domain 1"/>
    <property type="match status" value="1"/>
</dbReference>
<dbReference type="CDD" id="cd06782">
    <property type="entry name" value="cpPDZ_CPP-like"/>
    <property type="match status" value="1"/>
</dbReference>
<gene>
    <name evidence="8" type="ORF">B5F11_09940</name>
</gene>
<feature type="region of interest" description="Disordered" evidence="5">
    <location>
        <begin position="435"/>
        <end position="501"/>
    </location>
</feature>
<dbReference type="PROSITE" id="PS50106">
    <property type="entry name" value="PDZ"/>
    <property type="match status" value="1"/>
</dbReference>